<accession>F9ZYS5</accession>
<proteinExistence type="predicted"/>
<dbReference type="Pfam" id="PF12094">
    <property type="entry name" value="DUF3570"/>
    <property type="match status" value="1"/>
</dbReference>
<reference key="2">
    <citation type="submission" date="2011-05" db="EMBL/GenBank/DDBJ databases">
        <title>Complete genome sequence of the aerobic marine methanotroph Methylomonas methanica MC09.</title>
        <authorList>
            <person name="Boden R."/>
            <person name="Cunliffe M."/>
            <person name="Scanlan J."/>
            <person name="Moussard H."/>
            <person name="Kits K.D."/>
            <person name="Klotz M."/>
            <person name="Jetten M."/>
            <person name="Vuilleumier S."/>
            <person name="Han J."/>
            <person name="Peters L."/>
            <person name="Mikhailova N."/>
            <person name="Teshima H."/>
            <person name="Tapia R."/>
            <person name="Kyrpides N."/>
            <person name="Ivanova N."/>
            <person name="Pagani I."/>
            <person name="Cheng J.-F."/>
            <person name="Goodwin L."/>
            <person name="Han C."/>
            <person name="Hauser L."/>
            <person name="Land M."/>
            <person name="Lapidus A."/>
            <person name="Lucas S."/>
            <person name="Pitluck S."/>
            <person name="Woyke T."/>
            <person name="Stein L.Y."/>
            <person name="Murrell C."/>
        </authorList>
    </citation>
    <scope>NUCLEOTIDE SEQUENCE</scope>
    <source>
        <strain>MC09</strain>
    </source>
</reference>
<dbReference type="EMBL" id="CP002738">
    <property type="protein sequence ID" value="AEF98621.1"/>
    <property type="molecule type" value="Genomic_DNA"/>
</dbReference>
<dbReference type="HOGENOM" id="CLU_058588_0_0_6"/>
<evidence type="ECO:0008006" key="3">
    <source>
        <dbReference type="Google" id="ProtNLM"/>
    </source>
</evidence>
<sequence>MTTRVVMKYRKINSSVVRLGCAALALPGLMQTVSAGRVEETYNADFQYGHYSEGKKRMEVDIFEGALAAPIGKNMTANVGILRDMVSGASPVYNRRVNGKIQQVLSGASPSSQCGESICEQRDQITGGATYFFEDSSLNIGGGLSREHDYTSRFFNTAYSIDLNKKLTTLNFGASIAFDDIEPSPSGFNSHVNGFKRYKTGQNYLVGVSQVVDKDTLFQSNMTFGYSNGYLTDPYKNVATEGNPNFYVQEIRPGHKFTWAWLNQYVRHFGQLNDAALHVDYRYSLDDWGSHAHTFELAWHQPIADNWQIIPRFRYYSQDRVDFYQPIFDDTLKFDFNAPGYKGNFNTTLENHNVYSSDYRLAGFGALSGGIKLSKEITSINGVNSLKFQTGFEYYRHEAGLQLGGNSQGSFADFNYYVVTASFNLKF</sequence>
<protein>
    <recommendedName>
        <fullName evidence="3">DUF3570 domain-containing protein</fullName>
    </recommendedName>
</protein>
<dbReference type="InterPro" id="IPR021953">
    <property type="entry name" value="DUF3570"/>
</dbReference>
<dbReference type="KEGG" id="mmt:Metme_0172"/>
<dbReference type="eggNOG" id="COG2831">
    <property type="taxonomic scope" value="Bacteria"/>
</dbReference>
<reference evidence="1 2" key="1">
    <citation type="journal article" date="2011" name="J. Bacteriol.">
        <title>Complete Genome Sequence of the Aerobic Marine Methanotroph Methylomonas methanica MC09.</title>
        <authorList>
            <person name="Boden R."/>
            <person name="Cunliffe M."/>
            <person name="Scanlan J."/>
            <person name="Moussard H."/>
            <person name="Kits K.D."/>
            <person name="Klotz M.G."/>
            <person name="Jetten M.S."/>
            <person name="Vuilleumier S."/>
            <person name="Han J."/>
            <person name="Peters L."/>
            <person name="Mikhailova N."/>
            <person name="Teshima H."/>
            <person name="Tapia R."/>
            <person name="Kyrpides N."/>
            <person name="Ivanova N."/>
            <person name="Pagani I."/>
            <person name="Cheng J.F."/>
            <person name="Goodwin L."/>
            <person name="Han C."/>
            <person name="Hauser L."/>
            <person name="Land M.L."/>
            <person name="Lapidus A."/>
            <person name="Lucas S."/>
            <person name="Pitluck S."/>
            <person name="Woyke T."/>
            <person name="Stein L."/>
            <person name="Murrell J.C."/>
        </authorList>
    </citation>
    <scope>NUCLEOTIDE SEQUENCE [LARGE SCALE GENOMIC DNA]</scope>
    <source>
        <strain evidence="1 2">MC09</strain>
    </source>
</reference>
<dbReference type="Proteomes" id="UP000008888">
    <property type="component" value="Chromosome"/>
</dbReference>
<gene>
    <name evidence="1" type="ordered locus">Metme_0172</name>
</gene>
<organism evidence="1 2">
    <name type="scientific">Methylomonas methanica (strain DSM 25384 / MC09)</name>
    <dbReference type="NCBI Taxonomy" id="857087"/>
    <lineage>
        <taxon>Bacteria</taxon>
        <taxon>Pseudomonadati</taxon>
        <taxon>Pseudomonadota</taxon>
        <taxon>Gammaproteobacteria</taxon>
        <taxon>Methylococcales</taxon>
        <taxon>Methylococcaceae</taxon>
        <taxon>Methylomonas</taxon>
    </lineage>
</organism>
<reference evidence="2" key="3">
    <citation type="submission" date="2011-05" db="EMBL/GenBank/DDBJ databases">
        <title>Complete sequence of Methylomonas methanica MC09.</title>
        <authorList>
            <consortium name="US DOE Joint Genome Institute"/>
            <person name="Lucas S."/>
            <person name="Han J."/>
            <person name="Lapidus A."/>
            <person name="Cheng J.-F."/>
            <person name="Goodwin L."/>
            <person name="Pitluck S."/>
            <person name="Peters L."/>
            <person name="Mikhailova N."/>
            <person name="Teshima H."/>
            <person name="Han C."/>
            <person name="Tapia R."/>
            <person name="Land M."/>
            <person name="Hauser L."/>
            <person name="Kyrpides N."/>
            <person name="Ivanova N."/>
            <person name="Pagani I."/>
            <person name="Stein L."/>
            <person name="Woyke T."/>
        </authorList>
    </citation>
    <scope>NUCLEOTIDE SEQUENCE [LARGE SCALE GENOMIC DNA]</scope>
    <source>
        <strain evidence="2">MC09</strain>
    </source>
</reference>
<evidence type="ECO:0000313" key="2">
    <source>
        <dbReference type="Proteomes" id="UP000008888"/>
    </source>
</evidence>
<evidence type="ECO:0000313" key="1">
    <source>
        <dbReference type="EMBL" id="AEF98621.1"/>
    </source>
</evidence>
<keyword evidence="2" id="KW-1185">Reference proteome</keyword>
<dbReference type="AlphaFoldDB" id="F9ZYS5"/>
<name>F9ZYS5_METMM</name>
<dbReference type="STRING" id="857087.Metme_0172"/>